<dbReference type="AlphaFoldDB" id="A0A2G5U951"/>
<evidence type="ECO:0000313" key="3">
    <source>
        <dbReference type="Proteomes" id="UP000230233"/>
    </source>
</evidence>
<evidence type="ECO:0000313" key="2">
    <source>
        <dbReference type="EMBL" id="PIC36080.1"/>
    </source>
</evidence>
<sequence length="121" mass="13941">MQKMSKQFGRGMCGAESSEGREFDVEETVHEVVTCTDRIEPARQRESDGMPNKEACGMNTRKIRTTVVLDRGQSSMGRCEQICKDTRRINPEKGDHRDRVVKCSTRGARDHDKEWNRDHNQ</sequence>
<keyword evidence="3" id="KW-1185">Reference proteome</keyword>
<comment type="caution">
    <text evidence="2">The sequence shown here is derived from an EMBL/GenBank/DDBJ whole genome shotgun (WGS) entry which is preliminary data.</text>
</comment>
<feature type="region of interest" description="Disordered" evidence="1">
    <location>
        <begin position="89"/>
        <end position="121"/>
    </location>
</feature>
<organism evidence="2 3">
    <name type="scientific">Caenorhabditis nigoni</name>
    <dbReference type="NCBI Taxonomy" id="1611254"/>
    <lineage>
        <taxon>Eukaryota</taxon>
        <taxon>Metazoa</taxon>
        <taxon>Ecdysozoa</taxon>
        <taxon>Nematoda</taxon>
        <taxon>Chromadorea</taxon>
        <taxon>Rhabditida</taxon>
        <taxon>Rhabditina</taxon>
        <taxon>Rhabditomorpha</taxon>
        <taxon>Rhabditoidea</taxon>
        <taxon>Rhabditidae</taxon>
        <taxon>Peloderinae</taxon>
        <taxon>Caenorhabditis</taxon>
    </lineage>
</organism>
<gene>
    <name evidence="2" type="primary">Cnig_chr_IV.g15208</name>
    <name evidence="2" type="ORF">B9Z55_015208</name>
</gene>
<dbReference type="EMBL" id="PDUG01000004">
    <property type="protein sequence ID" value="PIC36080.1"/>
    <property type="molecule type" value="Genomic_DNA"/>
</dbReference>
<feature type="region of interest" description="Disordered" evidence="1">
    <location>
        <begin position="1"/>
        <end position="25"/>
    </location>
</feature>
<name>A0A2G5U951_9PELO</name>
<dbReference type="Proteomes" id="UP000230233">
    <property type="component" value="Chromosome IV"/>
</dbReference>
<evidence type="ECO:0000256" key="1">
    <source>
        <dbReference type="SAM" id="MobiDB-lite"/>
    </source>
</evidence>
<accession>A0A2G5U951</accession>
<protein>
    <submittedName>
        <fullName evidence="2">Uncharacterized protein</fullName>
    </submittedName>
</protein>
<proteinExistence type="predicted"/>
<reference evidence="3" key="1">
    <citation type="submission" date="2017-10" db="EMBL/GenBank/DDBJ databases">
        <title>Rapid genome shrinkage in a self-fertile nematode reveals novel sperm competition proteins.</title>
        <authorList>
            <person name="Yin D."/>
            <person name="Schwarz E.M."/>
            <person name="Thomas C.G."/>
            <person name="Felde R.L."/>
            <person name="Korf I.F."/>
            <person name="Cutter A.D."/>
            <person name="Schartner C.M."/>
            <person name="Ralston E.J."/>
            <person name="Meyer B.J."/>
            <person name="Haag E.S."/>
        </authorList>
    </citation>
    <scope>NUCLEOTIDE SEQUENCE [LARGE SCALE GENOMIC DNA]</scope>
    <source>
        <strain evidence="3">JU1422</strain>
    </source>
</reference>